<dbReference type="PATRIC" id="fig|50340.43.peg.277"/>
<dbReference type="CDD" id="cd02947">
    <property type="entry name" value="TRX_family"/>
    <property type="match status" value="1"/>
</dbReference>
<proteinExistence type="predicted"/>
<dbReference type="InterPro" id="IPR017937">
    <property type="entry name" value="Thioredoxin_CS"/>
</dbReference>
<dbReference type="GO" id="GO:0015036">
    <property type="term" value="F:disulfide oxidoreductase activity"/>
    <property type="evidence" value="ECO:0007669"/>
    <property type="project" value="UniProtKB-ARBA"/>
</dbReference>
<evidence type="ECO:0000256" key="1">
    <source>
        <dbReference type="ARBA" id="ARBA00023284"/>
    </source>
</evidence>
<dbReference type="OrthoDB" id="6884919at2"/>
<dbReference type="EMBL" id="JSYZ01000001">
    <property type="protein sequence ID" value="KPA93345.1"/>
    <property type="molecule type" value="Genomic_DNA"/>
</dbReference>
<dbReference type="STRING" id="50340.PF66_00274"/>
<dbReference type="InterPro" id="IPR013766">
    <property type="entry name" value="Thioredoxin_domain"/>
</dbReference>
<keyword evidence="1" id="KW-0676">Redox-active center</keyword>
<gene>
    <name evidence="3" type="ORF">PF66_00274</name>
</gene>
<evidence type="ECO:0000313" key="3">
    <source>
        <dbReference type="EMBL" id="KPA93345.1"/>
    </source>
</evidence>
<accession>A0A0M9GKR9</accession>
<dbReference type="Proteomes" id="UP000037931">
    <property type="component" value="Unassembled WGS sequence"/>
</dbReference>
<keyword evidence="4" id="KW-1185">Reference proteome</keyword>
<dbReference type="AlphaFoldDB" id="A0A0M9GKR9"/>
<dbReference type="InterPro" id="IPR036249">
    <property type="entry name" value="Thioredoxin-like_sf"/>
</dbReference>
<dbReference type="Gene3D" id="3.40.30.10">
    <property type="entry name" value="Glutaredoxin"/>
    <property type="match status" value="1"/>
</dbReference>
<feature type="domain" description="Thioredoxin" evidence="2">
    <location>
        <begin position="30"/>
        <end position="114"/>
    </location>
</feature>
<dbReference type="Pfam" id="PF00085">
    <property type="entry name" value="Thioredoxin"/>
    <property type="match status" value="1"/>
</dbReference>
<dbReference type="RefSeq" id="WP_054060199.1">
    <property type="nucleotide sequence ID" value="NZ_JAQMZR010000038.1"/>
</dbReference>
<evidence type="ECO:0000259" key="2">
    <source>
        <dbReference type="Pfam" id="PF00085"/>
    </source>
</evidence>
<comment type="caution">
    <text evidence="3">The sequence shown here is derived from an EMBL/GenBank/DDBJ whole genome shotgun (WGS) entry which is preliminary data.</text>
</comment>
<dbReference type="SUPFAM" id="SSF52833">
    <property type="entry name" value="Thioredoxin-like"/>
    <property type="match status" value="1"/>
</dbReference>
<dbReference type="PROSITE" id="PS00194">
    <property type="entry name" value="THIOREDOXIN_1"/>
    <property type="match status" value="1"/>
</dbReference>
<evidence type="ECO:0000313" key="4">
    <source>
        <dbReference type="Proteomes" id="UP000037931"/>
    </source>
</evidence>
<sequence length="133" mass="14899">MKSHTSVTEIKTRRAFRSELGSLEVPLIRPKPSVVLIYGRGCPPCEQLKPQIAALAAGPYRDKVAFFQLSYPIFKLMQPAIEIEFVPTLFFLDGHGGQSRMHGTNREKIKQGLDSLLFVTDKVFSEVFDSQAS</sequence>
<name>A0A0M9GKR9_9PSED</name>
<reference evidence="3 4" key="1">
    <citation type="journal article" date="2015" name="PLoS ONE">
        <title>Rice-Infecting Pseudomonas Genomes Are Highly Accessorized and Harbor Multiple Putative Virulence Mechanisms to Cause Sheath Brown Rot.</title>
        <authorList>
            <person name="Quibod I.L."/>
            <person name="Grande G."/>
            <person name="Oreiro E.G."/>
            <person name="Borja F.N."/>
            <person name="Dossa G.S."/>
            <person name="Mauleon R."/>
            <person name="Cruz C.V."/>
            <person name="Oliva R."/>
        </authorList>
    </citation>
    <scope>NUCLEOTIDE SEQUENCE [LARGE SCALE GENOMIC DNA]</scope>
    <source>
        <strain evidence="3 4">IRRI 6609</strain>
    </source>
</reference>
<organism evidence="3 4">
    <name type="scientific">Pseudomonas asplenii</name>
    <dbReference type="NCBI Taxonomy" id="53407"/>
    <lineage>
        <taxon>Bacteria</taxon>
        <taxon>Pseudomonadati</taxon>
        <taxon>Pseudomonadota</taxon>
        <taxon>Gammaproteobacteria</taxon>
        <taxon>Pseudomonadales</taxon>
        <taxon>Pseudomonadaceae</taxon>
        <taxon>Pseudomonas</taxon>
    </lineage>
</organism>
<protein>
    <submittedName>
        <fullName evidence="3">Thioredoxin</fullName>
    </submittedName>
</protein>